<dbReference type="RefSeq" id="WP_013184150.1">
    <property type="nucleotide sequence ID" value="NC_014228.1"/>
</dbReference>
<dbReference type="Pfam" id="PF25136">
    <property type="entry name" value="DUF7823"/>
    <property type="match status" value="1"/>
</dbReference>
<reference evidence="2 3" key="1">
    <citation type="journal article" date="2011" name="PLoS ONE">
        <title>The entomopathogenic bacterial endosymbionts xenorhabdus and photorhabdus: convergent lifestyles from divergent genomes.</title>
        <authorList>
            <person name="Chaston J.M."/>
            <person name="Suen G."/>
            <person name="Tucker S.L."/>
            <person name="Andersen A.W."/>
            <person name="Bhasin A."/>
            <person name="Bode E."/>
            <person name="Bode H.B."/>
            <person name="Brachmann A.O."/>
            <person name="Cowles C.E."/>
            <person name="Cowles K.N."/>
            <person name="Darby C."/>
            <person name="de Leon L."/>
            <person name="Drace K."/>
            <person name="Du Z."/>
            <person name="Givaudan A."/>
            <person name="Herbert Tran E.E."/>
            <person name="Jewell K.A."/>
            <person name="Knack J.J."/>
            <person name="Krasomil-Osterfeld K.C."/>
            <person name="Kukor R."/>
            <person name="Lanois A."/>
            <person name="Latreille P."/>
            <person name="Leimgruber N.K."/>
            <person name="Lipke C.M."/>
            <person name="Liu R."/>
            <person name="Lu X."/>
            <person name="Martens E.C."/>
            <person name="Marri P.R."/>
            <person name="Medigue C."/>
            <person name="Menard M.L."/>
            <person name="Miller N.M."/>
            <person name="Morales-Soto N."/>
            <person name="Norton S."/>
            <person name="Ogier J.C."/>
            <person name="Orchard S.S."/>
            <person name="Park D."/>
            <person name="Park Y."/>
            <person name="Qurollo B.A."/>
            <person name="Sugar D.R."/>
            <person name="Richards G.R."/>
            <person name="Rouy Z."/>
            <person name="Slominski B."/>
            <person name="Slominski K."/>
            <person name="Snyder H."/>
            <person name="Tjaden B.C."/>
            <person name="van der Hoeven R."/>
            <person name="Welch R.D."/>
            <person name="Wheeler C."/>
            <person name="Xiang B."/>
            <person name="Barbazuk B."/>
            <person name="Gaudriault S."/>
            <person name="Goodner B."/>
            <person name="Slater S.C."/>
            <person name="Forst S."/>
            <person name="Goldman B.S."/>
            <person name="Goodrich-Blair H."/>
        </authorList>
    </citation>
    <scope>NUCLEOTIDE SEQUENCE [LARGE SCALE GENOMIC DNA]</scope>
    <source>
        <strain evidence="3">ATCC 19061 / DSM 3370 / CCUG 14189 / LMG 1036 / NCIMB 9965 / AN6</strain>
    </source>
</reference>
<accession>D3VDU4</accession>
<sequence>MLSISNSCTSWFIAVHIEKHNQQNIPSVWEPTPEDLVVCDWKLRSMLSFDLKIGTARLYDIEQMWGYLADNEFASTAPFGILTNPQNKIDIKKFFLFICWNDSSDIQIKISSDNNQEGHQKMKELLKRDLTIITNIVSYSLGSAIL</sequence>
<gene>
    <name evidence="2" type="ordered locus">XNC1_1951</name>
</gene>
<dbReference type="KEGG" id="xne:XNC1_1951"/>
<dbReference type="STRING" id="406817.XNC1_1951"/>
<dbReference type="Proteomes" id="UP000008075">
    <property type="component" value="Chromosome"/>
</dbReference>
<name>D3VDU4_XENNA</name>
<evidence type="ECO:0000313" key="3">
    <source>
        <dbReference type="Proteomes" id="UP000008075"/>
    </source>
</evidence>
<feature type="domain" description="DUF7823" evidence="1">
    <location>
        <begin position="77"/>
        <end position="144"/>
    </location>
</feature>
<evidence type="ECO:0000313" key="2">
    <source>
        <dbReference type="EMBL" id="CBJ90011.1"/>
    </source>
</evidence>
<protein>
    <recommendedName>
        <fullName evidence="1">DUF7823 domain-containing protein</fullName>
    </recommendedName>
</protein>
<organism evidence="2 3">
    <name type="scientific">Xenorhabdus nematophila (strain ATCC 19061 / DSM 3370 / CCUG 14189 / LMG 1036 / NCIMB 9965 / AN6)</name>
    <dbReference type="NCBI Taxonomy" id="406817"/>
    <lineage>
        <taxon>Bacteria</taxon>
        <taxon>Pseudomonadati</taxon>
        <taxon>Pseudomonadota</taxon>
        <taxon>Gammaproteobacteria</taxon>
        <taxon>Enterobacterales</taxon>
        <taxon>Morganellaceae</taxon>
        <taxon>Xenorhabdus</taxon>
    </lineage>
</organism>
<dbReference type="GeneID" id="24904930"/>
<dbReference type="AlphaFoldDB" id="D3VDU4"/>
<evidence type="ECO:0000259" key="1">
    <source>
        <dbReference type="Pfam" id="PF25136"/>
    </source>
</evidence>
<dbReference type="EMBL" id="FN667742">
    <property type="protein sequence ID" value="CBJ90011.1"/>
    <property type="molecule type" value="Genomic_DNA"/>
</dbReference>
<dbReference type="InterPro" id="IPR056725">
    <property type="entry name" value="DUF7823"/>
</dbReference>
<keyword evidence="3" id="KW-1185">Reference proteome</keyword>
<proteinExistence type="predicted"/>
<dbReference type="HOGENOM" id="CLU_1776763_0_0_6"/>